<comment type="caution">
    <text evidence="1">The sequence shown here is derived from an EMBL/GenBank/DDBJ whole genome shotgun (WGS) entry which is preliminary data.</text>
</comment>
<accession>A0A2T0MAZ2</accession>
<gene>
    <name evidence="1" type="ORF">CLV81_3037</name>
</gene>
<dbReference type="OrthoDB" id="680581at2"/>
<name>A0A2T0MAZ2_9FLAO</name>
<dbReference type="RefSeq" id="WP_106145934.1">
    <property type="nucleotide sequence ID" value="NZ_PVYX01000002.1"/>
</dbReference>
<sequence length="88" mass="10359">MRTLQELLSEIVLLTNHIETEYPELYRYLDENPMTIPVLDNPDINKKVMGEYMNSLKQLLENYLEIHQTGKILGNSINGEQQIKKRKL</sequence>
<dbReference type="Proteomes" id="UP000237640">
    <property type="component" value="Unassembled WGS sequence"/>
</dbReference>
<evidence type="ECO:0000313" key="1">
    <source>
        <dbReference type="EMBL" id="PRX54635.1"/>
    </source>
</evidence>
<organism evidence="1 2">
    <name type="scientific">Flagellimonas meridianipacifica</name>
    <dbReference type="NCBI Taxonomy" id="1080225"/>
    <lineage>
        <taxon>Bacteria</taxon>
        <taxon>Pseudomonadati</taxon>
        <taxon>Bacteroidota</taxon>
        <taxon>Flavobacteriia</taxon>
        <taxon>Flavobacteriales</taxon>
        <taxon>Flavobacteriaceae</taxon>
        <taxon>Flagellimonas</taxon>
    </lineage>
</organism>
<protein>
    <submittedName>
        <fullName evidence="1">Uncharacterized protein</fullName>
    </submittedName>
</protein>
<dbReference type="EMBL" id="PVYX01000002">
    <property type="protein sequence ID" value="PRX54635.1"/>
    <property type="molecule type" value="Genomic_DNA"/>
</dbReference>
<reference evidence="1 2" key="1">
    <citation type="submission" date="2018-03" db="EMBL/GenBank/DDBJ databases">
        <title>Genomic Encyclopedia of Archaeal and Bacterial Type Strains, Phase II (KMG-II): from individual species to whole genera.</title>
        <authorList>
            <person name="Goeker M."/>
        </authorList>
    </citation>
    <scope>NUCLEOTIDE SEQUENCE [LARGE SCALE GENOMIC DNA]</scope>
    <source>
        <strain evidence="1 2">DSM 25027</strain>
    </source>
</reference>
<dbReference type="AlphaFoldDB" id="A0A2T0MAZ2"/>
<keyword evidence="2" id="KW-1185">Reference proteome</keyword>
<proteinExistence type="predicted"/>
<evidence type="ECO:0000313" key="2">
    <source>
        <dbReference type="Proteomes" id="UP000237640"/>
    </source>
</evidence>